<evidence type="ECO:0000313" key="1">
    <source>
        <dbReference type="EMBL" id="TNN26832.1"/>
    </source>
</evidence>
<dbReference type="AlphaFoldDB" id="A0A4Z2EEV4"/>
<accession>A0A4Z2EEV4</accession>
<dbReference type="Proteomes" id="UP000314294">
    <property type="component" value="Unassembled WGS sequence"/>
</dbReference>
<keyword evidence="2" id="KW-1185">Reference proteome</keyword>
<organism evidence="1 2">
    <name type="scientific">Liparis tanakae</name>
    <name type="common">Tanaka's snailfish</name>
    <dbReference type="NCBI Taxonomy" id="230148"/>
    <lineage>
        <taxon>Eukaryota</taxon>
        <taxon>Metazoa</taxon>
        <taxon>Chordata</taxon>
        <taxon>Craniata</taxon>
        <taxon>Vertebrata</taxon>
        <taxon>Euteleostomi</taxon>
        <taxon>Actinopterygii</taxon>
        <taxon>Neopterygii</taxon>
        <taxon>Teleostei</taxon>
        <taxon>Neoteleostei</taxon>
        <taxon>Acanthomorphata</taxon>
        <taxon>Eupercaria</taxon>
        <taxon>Perciformes</taxon>
        <taxon>Cottioidei</taxon>
        <taxon>Cottales</taxon>
        <taxon>Liparidae</taxon>
        <taxon>Liparis</taxon>
    </lineage>
</organism>
<name>A0A4Z2EEV4_9TELE</name>
<gene>
    <name evidence="1" type="ORF">EYF80_063030</name>
</gene>
<protein>
    <submittedName>
        <fullName evidence="1">Uncharacterized protein</fullName>
    </submittedName>
</protein>
<comment type="caution">
    <text evidence="1">The sequence shown here is derived from an EMBL/GenBank/DDBJ whole genome shotgun (WGS) entry which is preliminary data.</text>
</comment>
<sequence length="158" mass="17935">MEERSPAVSKWKTLCGAVMNTRVQAFAGLTRGDDQWDLLALHSALFTLEDWCYLWSEGRPGQQEGGNASDPTALIRGREELLDEVFTRRTENSRQQEPPFPPKAEGNGFVYSGYLVWRTRRLLYSREAPRHRGGRTQVIYLKTSVSGDDVMLSRLDVG</sequence>
<reference evidence="1 2" key="1">
    <citation type="submission" date="2019-03" db="EMBL/GenBank/DDBJ databases">
        <title>First draft genome of Liparis tanakae, snailfish: a comprehensive survey of snailfish specific genes.</title>
        <authorList>
            <person name="Kim W."/>
            <person name="Song I."/>
            <person name="Jeong J.-H."/>
            <person name="Kim D."/>
            <person name="Kim S."/>
            <person name="Ryu S."/>
            <person name="Song J.Y."/>
            <person name="Lee S.K."/>
        </authorList>
    </citation>
    <scope>NUCLEOTIDE SEQUENCE [LARGE SCALE GENOMIC DNA]</scope>
    <source>
        <tissue evidence="1">Muscle</tissue>
    </source>
</reference>
<proteinExistence type="predicted"/>
<evidence type="ECO:0000313" key="2">
    <source>
        <dbReference type="Proteomes" id="UP000314294"/>
    </source>
</evidence>
<dbReference type="EMBL" id="SRLO01009402">
    <property type="protein sequence ID" value="TNN26832.1"/>
    <property type="molecule type" value="Genomic_DNA"/>
</dbReference>